<dbReference type="Proteomes" id="UP001163223">
    <property type="component" value="Chromosome"/>
</dbReference>
<protein>
    <submittedName>
        <fullName evidence="1">ATPase</fullName>
    </submittedName>
</protein>
<name>A0ACD4NVP1_9HYPH</name>
<accession>A0ACD4NVP1</accession>
<proteinExistence type="predicted"/>
<evidence type="ECO:0000313" key="2">
    <source>
        <dbReference type="Proteomes" id="UP001163223"/>
    </source>
</evidence>
<gene>
    <name evidence="1" type="ORF">OXU80_11835</name>
</gene>
<evidence type="ECO:0000313" key="1">
    <source>
        <dbReference type="EMBL" id="WAJ30843.1"/>
    </source>
</evidence>
<organism evidence="1 2">
    <name type="scientific">Antarcticirhabdus aurantiaca</name>
    <dbReference type="NCBI Taxonomy" id="2606717"/>
    <lineage>
        <taxon>Bacteria</taxon>
        <taxon>Pseudomonadati</taxon>
        <taxon>Pseudomonadota</taxon>
        <taxon>Alphaproteobacteria</taxon>
        <taxon>Hyphomicrobiales</taxon>
        <taxon>Aurantimonadaceae</taxon>
        <taxon>Antarcticirhabdus</taxon>
    </lineage>
</organism>
<sequence>MSESLRRPELTKRFYEAVTIAEGEGGFAVLLDGRRMKTPACRGFSVPDRAAAEAAAAEWEAQGEFIEPATMPMTRLLNTIIDGIADDPAPVRDDVARYAETDLLFYRAGEPERLAQRQRERWDPVVAWAEARLGGGFRLAEGVMHVAQPDESLAAVRSHVARETDPFRIAALHQATTLTGSALLALALADGRLTADEAWSLAHLDEDWNIEQWGADEEAAERRARRWDEMRAASLLLGRG</sequence>
<reference evidence="1" key="1">
    <citation type="submission" date="2022-11" db="EMBL/GenBank/DDBJ databases">
        <title>beta-Carotene-producing bacterium, Jeongeuplla avenae sp. nov., alleviates the salt stress of Arabidopsis seedlings.</title>
        <authorList>
            <person name="Jiang L."/>
            <person name="Lee J."/>
        </authorList>
    </citation>
    <scope>NUCLEOTIDE SEQUENCE</scope>
    <source>
        <strain evidence="1">DY_R2A_6</strain>
    </source>
</reference>
<dbReference type="EMBL" id="CP113520">
    <property type="protein sequence ID" value="WAJ30843.1"/>
    <property type="molecule type" value="Genomic_DNA"/>
</dbReference>
<keyword evidence="2" id="KW-1185">Reference proteome</keyword>